<keyword evidence="5 6" id="KW-0472">Membrane</keyword>
<dbReference type="Pfam" id="PF00892">
    <property type="entry name" value="EamA"/>
    <property type="match status" value="2"/>
</dbReference>
<feature type="transmembrane region" description="Helical" evidence="6">
    <location>
        <begin position="102"/>
        <end position="123"/>
    </location>
</feature>
<feature type="transmembrane region" description="Helical" evidence="6">
    <location>
        <begin position="135"/>
        <end position="155"/>
    </location>
</feature>
<dbReference type="SUPFAM" id="SSF103481">
    <property type="entry name" value="Multidrug resistance efflux transporter EmrE"/>
    <property type="match status" value="2"/>
</dbReference>
<feature type="transmembrane region" description="Helical" evidence="6">
    <location>
        <begin position="186"/>
        <end position="206"/>
    </location>
</feature>
<dbReference type="GO" id="GO:0016020">
    <property type="term" value="C:membrane"/>
    <property type="evidence" value="ECO:0007669"/>
    <property type="project" value="UniProtKB-SubCell"/>
</dbReference>
<comment type="similarity">
    <text evidence="2 6">Belongs to the drug/metabolite transporter (DMT) superfamily. Plant drug/metabolite exporter (P-DME) (TC 2.A.7.4) family.</text>
</comment>
<feature type="transmembrane region" description="Helical" evidence="6">
    <location>
        <begin position="12"/>
        <end position="30"/>
    </location>
</feature>
<dbReference type="RefSeq" id="XP_030530364.2">
    <property type="nucleotide sequence ID" value="XM_030674504.2"/>
</dbReference>
<evidence type="ECO:0000313" key="8">
    <source>
        <dbReference type="Proteomes" id="UP000827889"/>
    </source>
</evidence>
<dbReference type="AlphaFoldDB" id="A0A8B8P6W3"/>
<keyword evidence="8" id="KW-1185">Reference proteome</keyword>
<evidence type="ECO:0000313" key="9">
    <source>
        <dbReference type="RefSeq" id="XP_030530364.2"/>
    </source>
</evidence>
<organism evidence="8 9">
    <name type="scientific">Rhodamnia argentea</name>
    <dbReference type="NCBI Taxonomy" id="178133"/>
    <lineage>
        <taxon>Eukaryota</taxon>
        <taxon>Viridiplantae</taxon>
        <taxon>Streptophyta</taxon>
        <taxon>Embryophyta</taxon>
        <taxon>Tracheophyta</taxon>
        <taxon>Spermatophyta</taxon>
        <taxon>Magnoliopsida</taxon>
        <taxon>eudicotyledons</taxon>
        <taxon>Gunneridae</taxon>
        <taxon>Pentapetalae</taxon>
        <taxon>rosids</taxon>
        <taxon>malvids</taxon>
        <taxon>Myrtales</taxon>
        <taxon>Myrtaceae</taxon>
        <taxon>Myrtoideae</taxon>
        <taxon>Myrteae</taxon>
        <taxon>Australasian group</taxon>
        <taxon>Rhodamnia</taxon>
    </lineage>
</organism>
<comment type="subcellular location">
    <subcellularLocation>
        <location evidence="1 6">Membrane</location>
        <topology evidence="1 6">Multi-pass membrane protein</topology>
    </subcellularLocation>
</comment>
<evidence type="ECO:0000256" key="2">
    <source>
        <dbReference type="ARBA" id="ARBA00007635"/>
    </source>
</evidence>
<dbReference type="InterPro" id="IPR000620">
    <property type="entry name" value="EamA_dom"/>
</dbReference>
<dbReference type="InterPro" id="IPR037185">
    <property type="entry name" value="EmrE-like"/>
</dbReference>
<feature type="domain" description="EamA" evidence="7">
    <location>
        <begin position="191"/>
        <end position="327"/>
    </location>
</feature>
<feature type="transmembrane region" description="Helical" evidence="6">
    <location>
        <begin position="309"/>
        <end position="329"/>
    </location>
</feature>
<feature type="transmembrane region" description="Helical" evidence="6">
    <location>
        <begin position="226"/>
        <end position="249"/>
    </location>
</feature>
<evidence type="ECO:0000256" key="6">
    <source>
        <dbReference type="RuleBase" id="RU363077"/>
    </source>
</evidence>
<evidence type="ECO:0000259" key="7">
    <source>
        <dbReference type="Pfam" id="PF00892"/>
    </source>
</evidence>
<keyword evidence="3 6" id="KW-0812">Transmembrane</keyword>
<feature type="domain" description="EamA" evidence="7">
    <location>
        <begin position="15"/>
        <end position="147"/>
    </location>
</feature>
<proteinExistence type="inferred from homology"/>
<dbReference type="InterPro" id="IPR030184">
    <property type="entry name" value="WAT1-related"/>
</dbReference>
<feature type="transmembrane region" description="Helical" evidence="6">
    <location>
        <begin position="74"/>
        <end position="96"/>
    </location>
</feature>
<evidence type="ECO:0000256" key="3">
    <source>
        <dbReference type="ARBA" id="ARBA00022692"/>
    </source>
</evidence>
<dbReference type="Proteomes" id="UP000827889">
    <property type="component" value="Chromosome 9"/>
</dbReference>
<evidence type="ECO:0000256" key="4">
    <source>
        <dbReference type="ARBA" id="ARBA00022989"/>
    </source>
</evidence>
<keyword evidence="4 6" id="KW-1133">Transmembrane helix</keyword>
<reference evidence="9" key="1">
    <citation type="submission" date="2025-08" db="UniProtKB">
        <authorList>
            <consortium name="RefSeq"/>
        </authorList>
    </citation>
    <scope>IDENTIFICATION</scope>
    <source>
        <tissue evidence="9">Leaf</tissue>
    </source>
</reference>
<dbReference type="KEGG" id="rarg:115740872"/>
<feature type="transmembrane region" description="Helical" evidence="6">
    <location>
        <begin position="255"/>
        <end position="276"/>
    </location>
</feature>
<feature type="transmembrane region" description="Helical" evidence="6">
    <location>
        <begin position="283"/>
        <end position="303"/>
    </location>
</feature>
<dbReference type="PANTHER" id="PTHR31218">
    <property type="entry name" value="WAT1-RELATED PROTEIN"/>
    <property type="match status" value="1"/>
</dbReference>
<sequence>MAEENRSHTWQPFVAMLAIELAFAIVNVLFKKLLGEGVNPLVLITYRLSVSAIFLAPVSYILERNSRPKLTFRILCYLFFSAMLGASLSQYLFLFGVQRTSATFSCAFLNLAPVMTFVVALPFRMEAVDIRSSSGIAKVLGSIVCIIGVLTLTLYRGSSLLHHSESSLHAFSPAVRLRATRSTVRWVISSMALFSGTLLWACWFLVQSSIGKSYPCKYTSTAFMSFFGALQSATLASLSPGMSLSVWVLKGKLEIFSVVFAGMVCSGLCYVGMSWCVKKRGPVFTAAFSPLVQTFAAMIGIPALREQLYLGSLLGSVLVIVGLYVLLWGKNREMLESVKEKAQPVQDIDEQEAKAEVVTNK</sequence>
<protein>
    <recommendedName>
        <fullName evidence="6">WAT1-related protein</fullName>
    </recommendedName>
</protein>
<gene>
    <name evidence="9" type="primary">LOC115740872</name>
</gene>
<feature type="transmembrane region" description="Helical" evidence="6">
    <location>
        <begin position="42"/>
        <end position="62"/>
    </location>
</feature>
<accession>A0A8B8P6W3</accession>
<evidence type="ECO:0000256" key="1">
    <source>
        <dbReference type="ARBA" id="ARBA00004141"/>
    </source>
</evidence>
<evidence type="ECO:0000256" key="5">
    <source>
        <dbReference type="ARBA" id="ARBA00023136"/>
    </source>
</evidence>
<name>A0A8B8P6W3_9MYRT</name>
<dbReference type="GO" id="GO:0022857">
    <property type="term" value="F:transmembrane transporter activity"/>
    <property type="evidence" value="ECO:0007669"/>
    <property type="project" value="InterPro"/>
</dbReference>
<dbReference type="GeneID" id="115740872"/>